<gene>
    <name evidence="2" type="ORF">BofuT4_uP110240.1</name>
</gene>
<feature type="region of interest" description="Disordered" evidence="1">
    <location>
        <begin position="1"/>
        <end position="54"/>
    </location>
</feature>
<accession>G2Y7N8</accession>
<evidence type="ECO:0000313" key="3">
    <source>
        <dbReference type="Proteomes" id="UP000008177"/>
    </source>
</evidence>
<evidence type="ECO:0000313" key="2">
    <source>
        <dbReference type="EMBL" id="CCD48640.1"/>
    </source>
</evidence>
<name>G2Y7N8_BOTF4</name>
<dbReference type="EMBL" id="FQ790293">
    <property type="protein sequence ID" value="CCD48640.1"/>
    <property type="molecule type" value="Genomic_DNA"/>
</dbReference>
<feature type="compositionally biased region" description="Polar residues" evidence="1">
    <location>
        <begin position="14"/>
        <end position="54"/>
    </location>
</feature>
<dbReference type="HOGENOM" id="CLU_3050065_0_0_1"/>
<reference evidence="3" key="1">
    <citation type="journal article" date="2011" name="PLoS Genet.">
        <title>Genomic analysis of the necrotrophic fungal pathogens Sclerotinia sclerotiorum and Botrytis cinerea.</title>
        <authorList>
            <person name="Amselem J."/>
            <person name="Cuomo C.A."/>
            <person name="van Kan J.A."/>
            <person name="Viaud M."/>
            <person name="Benito E.P."/>
            <person name="Couloux A."/>
            <person name="Coutinho P.M."/>
            <person name="de Vries R.P."/>
            <person name="Dyer P.S."/>
            <person name="Fillinger S."/>
            <person name="Fournier E."/>
            <person name="Gout L."/>
            <person name="Hahn M."/>
            <person name="Kohn L."/>
            <person name="Lapalu N."/>
            <person name="Plummer K.M."/>
            <person name="Pradier J.M."/>
            <person name="Quevillon E."/>
            <person name="Sharon A."/>
            <person name="Simon A."/>
            <person name="ten Have A."/>
            <person name="Tudzynski B."/>
            <person name="Tudzynski P."/>
            <person name="Wincker P."/>
            <person name="Andrew M."/>
            <person name="Anthouard V."/>
            <person name="Beever R.E."/>
            <person name="Beffa R."/>
            <person name="Benoit I."/>
            <person name="Bouzid O."/>
            <person name="Brault B."/>
            <person name="Chen Z."/>
            <person name="Choquer M."/>
            <person name="Collemare J."/>
            <person name="Cotton P."/>
            <person name="Danchin E.G."/>
            <person name="Da Silva C."/>
            <person name="Gautier A."/>
            <person name="Giraud C."/>
            <person name="Giraud T."/>
            <person name="Gonzalez C."/>
            <person name="Grossetete S."/>
            <person name="Guldener U."/>
            <person name="Henrissat B."/>
            <person name="Howlett B.J."/>
            <person name="Kodira C."/>
            <person name="Kretschmer M."/>
            <person name="Lappartient A."/>
            <person name="Leroch M."/>
            <person name="Levis C."/>
            <person name="Mauceli E."/>
            <person name="Neuveglise C."/>
            <person name="Oeser B."/>
            <person name="Pearson M."/>
            <person name="Poulain J."/>
            <person name="Poussereau N."/>
            <person name="Quesneville H."/>
            <person name="Rascle C."/>
            <person name="Schumacher J."/>
            <person name="Segurens B."/>
            <person name="Sexton A."/>
            <person name="Silva E."/>
            <person name="Sirven C."/>
            <person name="Soanes D.M."/>
            <person name="Talbot N.J."/>
            <person name="Templeton M."/>
            <person name="Yandava C."/>
            <person name="Yarden O."/>
            <person name="Zeng Q."/>
            <person name="Rollins J.A."/>
            <person name="Lebrun M.H."/>
            <person name="Dickman M."/>
        </authorList>
    </citation>
    <scope>NUCLEOTIDE SEQUENCE [LARGE SCALE GENOMIC DNA]</scope>
    <source>
        <strain evidence="3">T4</strain>
    </source>
</reference>
<organism evidence="2 3">
    <name type="scientific">Botryotinia fuckeliana (strain T4)</name>
    <name type="common">Noble rot fungus</name>
    <name type="synonym">Botrytis cinerea</name>
    <dbReference type="NCBI Taxonomy" id="999810"/>
    <lineage>
        <taxon>Eukaryota</taxon>
        <taxon>Fungi</taxon>
        <taxon>Dikarya</taxon>
        <taxon>Ascomycota</taxon>
        <taxon>Pezizomycotina</taxon>
        <taxon>Leotiomycetes</taxon>
        <taxon>Helotiales</taxon>
        <taxon>Sclerotiniaceae</taxon>
        <taxon>Botrytis</taxon>
    </lineage>
</organism>
<protein>
    <submittedName>
        <fullName evidence="2">Uncharacterized protein</fullName>
    </submittedName>
</protein>
<proteinExistence type="predicted"/>
<dbReference type="Proteomes" id="UP000008177">
    <property type="component" value="Unplaced contigs"/>
</dbReference>
<sequence>MFPDENETNKGGAFSNQLRKVNNSDDLSTNASPFLYSRNSTRNKTNAEPLSRFS</sequence>
<dbReference type="InParanoid" id="G2Y7N8"/>
<evidence type="ECO:0000256" key="1">
    <source>
        <dbReference type="SAM" id="MobiDB-lite"/>
    </source>
</evidence>
<dbReference type="AlphaFoldDB" id="G2Y7N8"/>